<keyword evidence="4 7" id="KW-0812">Transmembrane</keyword>
<keyword evidence="6 7" id="KW-0472">Membrane</keyword>
<dbReference type="PANTHER" id="PTHR22926:SF3">
    <property type="entry name" value="UNDECAPRENYL-PHOSPHATE ALPHA-N-ACETYLGLUCOSAMINYL 1-PHOSPHATE TRANSFERASE"/>
    <property type="match status" value="1"/>
</dbReference>
<evidence type="ECO:0000313" key="8">
    <source>
        <dbReference type="EMBL" id="GAG37596.1"/>
    </source>
</evidence>
<reference evidence="8" key="1">
    <citation type="journal article" date="2014" name="Front. Microbiol.">
        <title>High frequency of phylogenetically diverse reductive dehalogenase-homologous genes in deep subseafloor sedimentary metagenomes.</title>
        <authorList>
            <person name="Kawai M."/>
            <person name="Futagami T."/>
            <person name="Toyoda A."/>
            <person name="Takaki Y."/>
            <person name="Nishi S."/>
            <person name="Hori S."/>
            <person name="Arai W."/>
            <person name="Tsubouchi T."/>
            <person name="Morono Y."/>
            <person name="Uchiyama I."/>
            <person name="Ito T."/>
            <person name="Fujiyama A."/>
            <person name="Inagaki F."/>
            <person name="Takami H."/>
        </authorList>
    </citation>
    <scope>NUCLEOTIDE SEQUENCE</scope>
    <source>
        <strain evidence="8">Expedition CK06-06</strain>
    </source>
</reference>
<feature type="non-terminal residue" evidence="8">
    <location>
        <position position="1"/>
    </location>
</feature>
<feature type="transmembrane region" description="Helical" evidence="7">
    <location>
        <begin position="20"/>
        <end position="43"/>
    </location>
</feature>
<dbReference type="GO" id="GO:0016780">
    <property type="term" value="F:phosphotransferase activity, for other substituted phosphate groups"/>
    <property type="evidence" value="ECO:0007669"/>
    <property type="project" value="InterPro"/>
</dbReference>
<dbReference type="UniPathway" id="UPA00378"/>
<dbReference type="PANTHER" id="PTHR22926">
    <property type="entry name" value="PHOSPHO-N-ACETYLMURAMOYL-PENTAPEPTIDE-TRANSFERASE"/>
    <property type="match status" value="1"/>
</dbReference>
<evidence type="ECO:0000256" key="2">
    <source>
        <dbReference type="ARBA" id="ARBA00022475"/>
    </source>
</evidence>
<evidence type="ECO:0000256" key="3">
    <source>
        <dbReference type="ARBA" id="ARBA00022679"/>
    </source>
</evidence>
<organism evidence="8">
    <name type="scientific">marine sediment metagenome</name>
    <dbReference type="NCBI Taxonomy" id="412755"/>
    <lineage>
        <taxon>unclassified sequences</taxon>
        <taxon>metagenomes</taxon>
        <taxon>ecological metagenomes</taxon>
    </lineage>
</organism>
<feature type="transmembrane region" description="Helical" evidence="7">
    <location>
        <begin position="73"/>
        <end position="92"/>
    </location>
</feature>
<feature type="non-terminal residue" evidence="8">
    <location>
        <position position="252"/>
    </location>
</feature>
<feature type="transmembrane region" description="Helical" evidence="7">
    <location>
        <begin position="166"/>
        <end position="194"/>
    </location>
</feature>
<dbReference type="GO" id="GO:0044038">
    <property type="term" value="P:cell wall macromolecule biosynthetic process"/>
    <property type="evidence" value="ECO:0007669"/>
    <property type="project" value="TreeGrafter"/>
</dbReference>
<dbReference type="GO" id="GO:0071555">
    <property type="term" value="P:cell wall organization"/>
    <property type="evidence" value="ECO:0007669"/>
    <property type="project" value="TreeGrafter"/>
</dbReference>
<protein>
    <submittedName>
        <fullName evidence="8">Uncharacterized protein</fullName>
    </submittedName>
</protein>
<sequence>GVFTVIAVKTFFNIFPSVDLISILVALSTILIVVLIGIFDDLVSMPQQVKAFMPALAALPLIVIKEGSSFMKIPFVGPINFGLLYTLVIIPLEMTIAANAVNMLAGFNGLEVGMGIIVVGSLAIIAYLLGKITVLVILLATLGALLATLYYNWFPAKVLIGDVGTLSIGAIIAVAVVIGDFTIAGVILLIPYFIDFLIKAKNRFPYSFGEYKDGKLYCPEGGPVGLGQLIMKMFGGISERNLVLVLMGIEAV</sequence>
<dbReference type="InterPro" id="IPR000715">
    <property type="entry name" value="Glycosyl_transferase_4"/>
</dbReference>
<comment type="subcellular location">
    <subcellularLocation>
        <location evidence="1">Cell membrane</location>
        <topology evidence="1">Multi-pass membrane protein</topology>
    </subcellularLocation>
</comment>
<dbReference type="EMBL" id="BARS01041934">
    <property type="protein sequence ID" value="GAG37596.1"/>
    <property type="molecule type" value="Genomic_DNA"/>
</dbReference>
<accession>X0YLL8</accession>
<gene>
    <name evidence="8" type="ORF">S01H1_63687</name>
</gene>
<evidence type="ECO:0000256" key="6">
    <source>
        <dbReference type="ARBA" id="ARBA00023136"/>
    </source>
</evidence>
<feature type="transmembrane region" description="Helical" evidence="7">
    <location>
        <begin position="112"/>
        <end position="129"/>
    </location>
</feature>
<dbReference type="AlphaFoldDB" id="X0YLL8"/>
<comment type="caution">
    <text evidence="8">The sequence shown here is derived from an EMBL/GenBank/DDBJ whole genome shotgun (WGS) entry which is preliminary data.</text>
</comment>
<name>X0YLL8_9ZZZZ</name>
<keyword evidence="3" id="KW-0808">Transferase</keyword>
<evidence type="ECO:0000256" key="1">
    <source>
        <dbReference type="ARBA" id="ARBA00004651"/>
    </source>
</evidence>
<keyword evidence="2" id="KW-1003">Cell membrane</keyword>
<proteinExistence type="predicted"/>
<evidence type="ECO:0000256" key="5">
    <source>
        <dbReference type="ARBA" id="ARBA00022989"/>
    </source>
</evidence>
<evidence type="ECO:0000256" key="7">
    <source>
        <dbReference type="SAM" id="Phobius"/>
    </source>
</evidence>
<dbReference type="Pfam" id="PF00953">
    <property type="entry name" value="Glycos_transf_4"/>
    <property type="match status" value="1"/>
</dbReference>
<feature type="transmembrane region" description="Helical" evidence="7">
    <location>
        <begin position="134"/>
        <end position="154"/>
    </location>
</feature>
<keyword evidence="5 7" id="KW-1133">Transmembrane helix</keyword>
<dbReference type="GO" id="GO:0005886">
    <property type="term" value="C:plasma membrane"/>
    <property type="evidence" value="ECO:0007669"/>
    <property type="project" value="UniProtKB-SubCell"/>
</dbReference>
<evidence type="ECO:0000256" key="4">
    <source>
        <dbReference type="ARBA" id="ARBA00022692"/>
    </source>
</evidence>